<sequence length="82" mass="9166">MKEKIREAACEREKEYDVGGGRCVSSGGPREVKTRGKREGNRDRDGAKEGVKDGERGDVCTLKYYSQMKYRVGPGGTARVYF</sequence>
<gene>
    <name evidence="2" type="ORF">WN55_09572</name>
</gene>
<dbReference type="Proteomes" id="UP000076502">
    <property type="component" value="Unassembled WGS sequence"/>
</dbReference>
<feature type="region of interest" description="Disordered" evidence="1">
    <location>
        <begin position="18"/>
        <end position="54"/>
    </location>
</feature>
<dbReference type="EMBL" id="KQ434783">
    <property type="protein sequence ID" value="KZC04773.1"/>
    <property type="molecule type" value="Genomic_DNA"/>
</dbReference>
<reference evidence="2 3" key="1">
    <citation type="submission" date="2015-07" db="EMBL/GenBank/DDBJ databases">
        <title>The genome of Dufourea novaeangliae.</title>
        <authorList>
            <person name="Pan H."/>
            <person name="Kapheim K."/>
        </authorList>
    </citation>
    <scope>NUCLEOTIDE SEQUENCE [LARGE SCALE GENOMIC DNA]</scope>
    <source>
        <strain evidence="2">0120121106</strain>
        <tissue evidence="2">Whole body</tissue>
    </source>
</reference>
<dbReference type="AlphaFoldDB" id="A0A154NYS3"/>
<organism evidence="2 3">
    <name type="scientific">Dufourea novaeangliae</name>
    <name type="common">Sweat bee</name>
    <dbReference type="NCBI Taxonomy" id="178035"/>
    <lineage>
        <taxon>Eukaryota</taxon>
        <taxon>Metazoa</taxon>
        <taxon>Ecdysozoa</taxon>
        <taxon>Arthropoda</taxon>
        <taxon>Hexapoda</taxon>
        <taxon>Insecta</taxon>
        <taxon>Pterygota</taxon>
        <taxon>Neoptera</taxon>
        <taxon>Endopterygota</taxon>
        <taxon>Hymenoptera</taxon>
        <taxon>Apocrita</taxon>
        <taxon>Aculeata</taxon>
        <taxon>Apoidea</taxon>
        <taxon>Anthophila</taxon>
        <taxon>Halictidae</taxon>
        <taxon>Rophitinae</taxon>
        <taxon>Dufourea</taxon>
    </lineage>
</organism>
<feature type="compositionally biased region" description="Basic and acidic residues" evidence="1">
    <location>
        <begin position="30"/>
        <end position="54"/>
    </location>
</feature>
<name>A0A154NYS3_DUFNO</name>
<proteinExistence type="predicted"/>
<evidence type="ECO:0000313" key="3">
    <source>
        <dbReference type="Proteomes" id="UP000076502"/>
    </source>
</evidence>
<protein>
    <submittedName>
        <fullName evidence="2">Uncharacterized protein</fullName>
    </submittedName>
</protein>
<evidence type="ECO:0000313" key="2">
    <source>
        <dbReference type="EMBL" id="KZC04773.1"/>
    </source>
</evidence>
<keyword evidence="3" id="KW-1185">Reference proteome</keyword>
<accession>A0A154NYS3</accession>
<evidence type="ECO:0000256" key="1">
    <source>
        <dbReference type="SAM" id="MobiDB-lite"/>
    </source>
</evidence>